<dbReference type="InterPro" id="IPR010998">
    <property type="entry name" value="Integrase_recombinase_N"/>
</dbReference>
<keyword evidence="1" id="KW-0238">DNA-binding</keyword>
<dbReference type="RefSeq" id="WP_186598347.1">
    <property type="nucleotide sequence ID" value="NZ_JABWRS010000003.1"/>
</dbReference>
<keyword evidence="2" id="KW-0233">DNA recombination</keyword>
<dbReference type="Gene3D" id="1.10.443.10">
    <property type="entry name" value="Intergrase catalytic core"/>
    <property type="match status" value="1"/>
</dbReference>
<proteinExistence type="predicted"/>
<organism evidence="3 4">
    <name type="scientific">Pseudomonas taiwanensis</name>
    <dbReference type="NCBI Taxonomy" id="470150"/>
    <lineage>
        <taxon>Bacteria</taxon>
        <taxon>Pseudomonadati</taxon>
        <taxon>Pseudomonadota</taxon>
        <taxon>Gammaproteobacteria</taxon>
        <taxon>Pseudomonadales</taxon>
        <taxon>Pseudomonadaceae</taxon>
        <taxon>Pseudomonas</taxon>
    </lineage>
</organism>
<dbReference type="InterPro" id="IPR013762">
    <property type="entry name" value="Integrase-like_cat_sf"/>
</dbReference>
<name>A0ABR6V3F3_9PSED</name>
<protein>
    <recommendedName>
        <fullName evidence="5">Integrase</fullName>
    </recommendedName>
</protein>
<comment type="caution">
    <text evidence="3">The sequence shown here is derived from an EMBL/GenBank/DDBJ whole genome shotgun (WGS) entry which is preliminary data.</text>
</comment>
<sequence>MNFCSDARLGTYRVSASQRRKDAAAQLNTAARGWLGSRVPGESKVTLGELLSTYERDVLQPRVLANATLDRYAVRFKQIRNTFGERSTDQITIRMIAEFLEPLTPRAGNQARAILIDLFNHAAAKGLCPDIPAASTIPKIVKKQRKRHTLEGLKAIRDGSPRWLNDAIDLAVITAQRRGDILDMKSEDVREGYLYVVQKKTEKAVLRSRSRPG</sequence>
<reference evidence="3 4" key="1">
    <citation type="journal article" date="2020" name="Microorganisms">
        <title>Reliable Identification of Environmental Pseudomonas Isolates Using the rpoD Gene.</title>
        <authorList>
            <consortium name="The Broad Institute Genome Sequencing Platform"/>
            <person name="Girard L."/>
            <person name="Lood C."/>
            <person name="Rokni-Zadeh H."/>
            <person name="van Noort V."/>
            <person name="Lavigne R."/>
            <person name="De Mot R."/>
        </authorList>
    </citation>
    <scope>NUCLEOTIDE SEQUENCE [LARGE SCALE GENOMIC DNA]</scope>
    <source>
        <strain evidence="3 4">RW7P2</strain>
    </source>
</reference>
<evidence type="ECO:0000256" key="2">
    <source>
        <dbReference type="ARBA" id="ARBA00023172"/>
    </source>
</evidence>
<evidence type="ECO:0008006" key="5">
    <source>
        <dbReference type="Google" id="ProtNLM"/>
    </source>
</evidence>
<dbReference type="EMBL" id="JABWRS010000003">
    <property type="protein sequence ID" value="MBC3475024.1"/>
    <property type="molecule type" value="Genomic_DNA"/>
</dbReference>
<accession>A0ABR6V3F3</accession>
<dbReference type="Proteomes" id="UP000628086">
    <property type="component" value="Unassembled WGS sequence"/>
</dbReference>
<evidence type="ECO:0000256" key="1">
    <source>
        <dbReference type="ARBA" id="ARBA00023125"/>
    </source>
</evidence>
<gene>
    <name evidence="3" type="ORF">HU747_05370</name>
</gene>
<evidence type="ECO:0000313" key="3">
    <source>
        <dbReference type="EMBL" id="MBC3475024.1"/>
    </source>
</evidence>
<dbReference type="InterPro" id="IPR011010">
    <property type="entry name" value="DNA_brk_join_enz"/>
</dbReference>
<dbReference type="Gene3D" id="1.10.150.130">
    <property type="match status" value="1"/>
</dbReference>
<evidence type="ECO:0000313" key="4">
    <source>
        <dbReference type="Proteomes" id="UP000628086"/>
    </source>
</evidence>
<keyword evidence="4" id="KW-1185">Reference proteome</keyword>
<dbReference type="SUPFAM" id="SSF56349">
    <property type="entry name" value="DNA breaking-rejoining enzymes"/>
    <property type="match status" value="1"/>
</dbReference>